<evidence type="ECO:0000256" key="1">
    <source>
        <dbReference type="SAM" id="MobiDB-lite"/>
    </source>
</evidence>
<protein>
    <submittedName>
        <fullName evidence="2">Uncharacterized protein</fullName>
    </submittedName>
</protein>
<keyword evidence="3" id="KW-1185">Reference proteome</keyword>
<sequence length="305" mass="33661">MVLPEPRDASLYTNPASKSGLSIVPRRPLSRKPFDLTYEGIEAPHWADLTDPNAGRADVDDKAWFYRPDCWHPKTVEDFLKLSPSPNVCLASPFLAALFVLCTPRPPRSNPVLTPLRALLRDGRSNLKWRGGGAIASSTPPKPKAAPKKRFQEDSENQDPALATPPPRQAPTSRPPFGAPRWNKNAKEAIKSSAEKRPDNSEKEALLNKYAPPRQLKSTLSARNLFSGKDILGQISEFYDELKRMVGGGRPVTDTQEEYSSNPMKGKKVGLKVEAGKQRSPSVLKEVKATAPTPQRFPSPSPNRI</sequence>
<organism evidence="2 3">
    <name type="scientific">Miscanthus lutarioriparius</name>
    <dbReference type="NCBI Taxonomy" id="422564"/>
    <lineage>
        <taxon>Eukaryota</taxon>
        <taxon>Viridiplantae</taxon>
        <taxon>Streptophyta</taxon>
        <taxon>Embryophyta</taxon>
        <taxon>Tracheophyta</taxon>
        <taxon>Spermatophyta</taxon>
        <taxon>Magnoliopsida</taxon>
        <taxon>Liliopsida</taxon>
        <taxon>Poales</taxon>
        <taxon>Poaceae</taxon>
        <taxon>PACMAD clade</taxon>
        <taxon>Panicoideae</taxon>
        <taxon>Andropogonodae</taxon>
        <taxon>Andropogoneae</taxon>
        <taxon>Saccharinae</taxon>
        <taxon>Miscanthus</taxon>
    </lineage>
</organism>
<gene>
    <name evidence="2" type="ORF">NCGR_LOCUS57905</name>
</gene>
<feature type="compositionally biased region" description="Pro residues" evidence="1">
    <location>
        <begin position="295"/>
        <end position="305"/>
    </location>
</feature>
<dbReference type="AlphaFoldDB" id="A0A811RV81"/>
<name>A0A811RV81_9POAL</name>
<feature type="compositionally biased region" description="Pro residues" evidence="1">
    <location>
        <begin position="163"/>
        <end position="178"/>
    </location>
</feature>
<dbReference type="PANTHER" id="PTHR36373">
    <property type="entry name" value="EXPRESSED PROTEIN"/>
    <property type="match status" value="1"/>
</dbReference>
<dbReference type="OrthoDB" id="1924112at2759"/>
<dbReference type="PANTHER" id="PTHR36373:SF1">
    <property type="entry name" value="EXPRESSED PROTEIN"/>
    <property type="match status" value="1"/>
</dbReference>
<dbReference type="Proteomes" id="UP000604825">
    <property type="component" value="Unassembled WGS sequence"/>
</dbReference>
<feature type="region of interest" description="Disordered" evidence="1">
    <location>
        <begin position="129"/>
        <end position="210"/>
    </location>
</feature>
<dbReference type="EMBL" id="CAJGYO010000017">
    <property type="protein sequence ID" value="CAD6333807.1"/>
    <property type="molecule type" value="Genomic_DNA"/>
</dbReference>
<reference evidence="2" key="1">
    <citation type="submission" date="2020-10" db="EMBL/GenBank/DDBJ databases">
        <authorList>
            <person name="Han B."/>
            <person name="Lu T."/>
            <person name="Zhao Q."/>
            <person name="Huang X."/>
            <person name="Zhao Y."/>
        </authorList>
    </citation>
    <scope>NUCLEOTIDE SEQUENCE</scope>
</reference>
<evidence type="ECO:0000313" key="3">
    <source>
        <dbReference type="Proteomes" id="UP000604825"/>
    </source>
</evidence>
<feature type="compositionally biased region" description="Basic and acidic residues" evidence="1">
    <location>
        <begin position="185"/>
        <end position="206"/>
    </location>
</feature>
<accession>A0A811RV81</accession>
<feature type="region of interest" description="Disordered" evidence="1">
    <location>
        <begin position="249"/>
        <end position="305"/>
    </location>
</feature>
<evidence type="ECO:0000313" key="2">
    <source>
        <dbReference type="EMBL" id="CAD6333807.1"/>
    </source>
</evidence>
<proteinExistence type="predicted"/>
<comment type="caution">
    <text evidence="2">The sequence shown here is derived from an EMBL/GenBank/DDBJ whole genome shotgun (WGS) entry which is preliminary data.</text>
</comment>